<proteinExistence type="predicted"/>
<reference evidence="2" key="1">
    <citation type="submission" date="2025-08" db="UniProtKB">
        <authorList>
            <consortium name="RefSeq"/>
        </authorList>
    </citation>
    <scope>IDENTIFICATION</scope>
    <source>
        <tissue evidence="2">Whole organism</tissue>
    </source>
</reference>
<name>A0A8B7N8T5_HYAAZ</name>
<keyword evidence="1" id="KW-1185">Reference proteome</keyword>
<dbReference type="RefSeq" id="XP_018009648.1">
    <property type="nucleotide sequence ID" value="XM_018154159.2"/>
</dbReference>
<protein>
    <submittedName>
        <fullName evidence="2">Uncharacterized protein LOC108667170 isoform X1</fullName>
    </submittedName>
</protein>
<sequence length="540" mass="61187">MEDPQKFNSAALGLELVPESDLPSLATKVGVLMSTNTEIAQGILSALSAKEVIRLQRLCRLWRSVGIKELQRRKNLHFISIPSPPCEPEKDNIRIQEREYKNVLQTENRLWSWAETWRSLPSFCLVLSFMCEFDAEKMLADSKLLPPTCSIIEVRCGMDFIYTDEGLIHDQTVDYPVCGYLDCPNWISQLRKLPKLPKLPSSTLKLLLETDNTDAHNIDNSIANHGAETPPDVDKSLVPSLRQEQLMVKAMLKKARSSCARCADDIDFQQANRGVTSFVQINADLELTDQLAMICFPKLTGVTFRPLKFHRGIILPGENLTEIHGTWDGCLPWEDRVRAVLFFHDNFLSPPRRYLEALIEREQGNVAVVGSMVKGAIPVLKPNLRLQHPSWKANGTIGMAVCGENVTAASVVITARQKKENENMTRDAISKFLKFYDPCKRSGAFFTFAHVGKHDEDKDDQKGPGFELNMFKRIYPATPVFGALIVNAQTCFEFLPHPHGSVEWQLQQEKRDIYETPMAMGWIDPEEIEYCTTTILFLQF</sequence>
<organism evidence="1 2">
    <name type="scientific">Hyalella azteca</name>
    <name type="common">Amphipod</name>
    <dbReference type="NCBI Taxonomy" id="294128"/>
    <lineage>
        <taxon>Eukaryota</taxon>
        <taxon>Metazoa</taxon>
        <taxon>Ecdysozoa</taxon>
        <taxon>Arthropoda</taxon>
        <taxon>Crustacea</taxon>
        <taxon>Multicrustacea</taxon>
        <taxon>Malacostraca</taxon>
        <taxon>Eumalacostraca</taxon>
        <taxon>Peracarida</taxon>
        <taxon>Amphipoda</taxon>
        <taxon>Senticaudata</taxon>
        <taxon>Talitrida</taxon>
        <taxon>Talitroidea</taxon>
        <taxon>Hyalellidae</taxon>
        <taxon>Hyalella</taxon>
    </lineage>
</organism>
<accession>A0A8B7N8T5</accession>
<dbReference type="KEGG" id="hazt:108667170"/>
<evidence type="ECO:0000313" key="2">
    <source>
        <dbReference type="RefSeq" id="XP_018009648.1"/>
    </source>
</evidence>
<gene>
    <name evidence="2" type="primary">LOC108667170</name>
</gene>
<dbReference type="AlphaFoldDB" id="A0A8B7N8T5"/>
<evidence type="ECO:0000313" key="1">
    <source>
        <dbReference type="Proteomes" id="UP000694843"/>
    </source>
</evidence>
<dbReference type="GeneID" id="108667170"/>
<dbReference type="Proteomes" id="UP000694843">
    <property type="component" value="Unplaced"/>
</dbReference>